<evidence type="ECO:0000256" key="4">
    <source>
        <dbReference type="ARBA" id="ARBA00023143"/>
    </source>
</evidence>
<evidence type="ECO:0000256" key="5">
    <source>
        <dbReference type="RuleBase" id="RU362066"/>
    </source>
</evidence>
<keyword evidence="8" id="KW-0282">Flagellum</keyword>
<protein>
    <recommendedName>
        <fullName evidence="5">Flagellar hook-associated protein 2</fullName>
        <shortName evidence="5">HAP2</shortName>
    </recommendedName>
    <alternativeName>
        <fullName evidence="5">Flagellar cap protein</fullName>
    </alternativeName>
</protein>
<sequence>MTTTSTVSTSGSTSYVSGTVSGLDTESLIETAVAQKTARADTIDAKVTVNESKIASYQELQTLLQAVSDSMSTLASSTYSSVSTTTNAFDEKSAYLTASDGTDATDVIAVSADADAVAASYSITVTQLAKAMKVASTAQTADTALGKTGVFSLNTTDGAAAQISVSSDMTLEDIADAINDQSGDTGVVATLISSSSGQRLVLSTSDTNQEITLSTVSGDDIGQSIGLTDSTGAFSNVLQDAQPSIVTIDGVEIESDSNELTDTIPGLSISLMQATTGQTITLDIEANYDDIKTAITDFVDAYNALRAFVVTNQTVGSDGTVADDAVLFADGILRDVNRRLNDLVGGTAGSDDELTDLSALGVTINADNELELTDETTLDNLLLTDLSSVAKFFETSFSSSNSNLKLLKNDTTMSYDFDLQVTVTDGAISGVSVGGNSSLFTISGNRIIGAEGSIYEGLSFALASPTTGTISVEINQGFANMLTSLIDSYASTSGGVIQERIESLETVNSDLTDQSDTIREDAETYRTKLVEKYSKMETELYAAQILQQQIDAILGASSDDDD</sequence>
<evidence type="ECO:0000259" key="7">
    <source>
        <dbReference type="Pfam" id="PF07195"/>
    </source>
</evidence>
<dbReference type="InterPro" id="IPR010810">
    <property type="entry name" value="Flagellin_hook_IN_motif"/>
</dbReference>
<keyword evidence="4 5" id="KW-0975">Bacterial flagellum</keyword>
<keyword evidence="9" id="KW-1185">Reference proteome</keyword>
<accession>A0ABS0SS65</accession>
<evidence type="ECO:0000256" key="2">
    <source>
        <dbReference type="ARBA" id="ARBA00011255"/>
    </source>
</evidence>
<comment type="caution">
    <text evidence="8">The sequence shown here is derived from an EMBL/GenBank/DDBJ whole genome shotgun (WGS) entry which is preliminary data.</text>
</comment>
<dbReference type="PANTHER" id="PTHR30288">
    <property type="entry name" value="FLAGELLAR CAP/ASSEMBLY PROTEIN FLID"/>
    <property type="match status" value="1"/>
</dbReference>
<dbReference type="Pfam" id="PF07196">
    <property type="entry name" value="Flagellin_IN"/>
    <property type="match status" value="1"/>
</dbReference>
<evidence type="ECO:0000259" key="6">
    <source>
        <dbReference type="Pfam" id="PF02465"/>
    </source>
</evidence>
<proteinExistence type="inferred from homology"/>
<evidence type="ECO:0000256" key="3">
    <source>
        <dbReference type="ARBA" id="ARBA00023054"/>
    </source>
</evidence>
<comment type="subunit">
    <text evidence="2 5">Homopentamer.</text>
</comment>
<reference evidence="8 9" key="1">
    <citation type="submission" date="2020-11" db="EMBL/GenBank/DDBJ databases">
        <title>genome sequence of strain KACC 18849.</title>
        <authorList>
            <person name="Gao J."/>
            <person name="Zhang X."/>
        </authorList>
    </citation>
    <scope>NUCLEOTIDE SEQUENCE [LARGE SCALE GENOMIC DNA]</scope>
    <source>
        <strain evidence="8 9">KACC 18849</strain>
    </source>
</reference>
<dbReference type="InterPro" id="IPR010809">
    <property type="entry name" value="FliD_C"/>
</dbReference>
<dbReference type="RefSeq" id="WP_198574147.1">
    <property type="nucleotide sequence ID" value="NZ_JADWOX010000001.1"/>
</dbReference>
<keyword evidence="8" id="KW-0969">Cilium</keyword>
<keyword evidence="3" id="KW-0175">Coiled coil</keyword>
<evidence type="ECO:0000313" key="8">
    <source>
        <dbReference type="EMBL" id="MBI1682176.1"/>
    </source>
</evidence>
<comment type="similarity">
    <text evidence="1 5">Belongs to the FliD family.</text>
</comment>
<dbReference type="Pfam" id="PF07195">
    <property type="entry name" value="FliD_C"/>
    <property type="match status" value="1"/>
</dbReference>
<evidence type="ECO:0000313" key="9">
    <source>
        <dbReference type="Proteomes" id="UP000639859"/>
    </source>
</evidence>
<gene>
    <name evidence="8" type="primary">fliD</name>
    <name evidence="8" type="ORF">I4Q42_00665</name>
</gene>
<dbReference type="InterPro" id="IPR040026">
    <property type="entry name" value="FliD"/>
</dbReference>
<evidence type="ECO:0000256" key="1">
    <source>
        <dbReference type="ARBA" id="ARBA00009764"/>
    </source>
</evidence>
<comment type="function">
    <text evidence="5">Required for morphogenesis and for the elongation of the flagellar filament by facilitating polymerization of the flagellin monomers at the tip of growing filament. Forms a capping structure, which prevents flagellin subunits (transported through the central channel of the flagellum) from leaking out without polymerization at the distal end.</text>
</comment>
<name>A0ABS0SS65_9CAUL</name>
<feature type="domain" description="Flagellar hook-associated protein 2 N-terminal" evidence="6">
    <location>
        <begin position="21"/>
        <end position="131"/>
    </location>
</feature>
<dbReference type="PANTHER" id="PTHR30288:SF0">
    <property type="entry name" value="FLAGELLAR HOOK-ASSOCIATED PROTEIN 2"/>
    <property type="match status" value="1"/>
</dbReference>
<keyword evidence="8" id="KW-0966">Cell projection</keyword>
<comment type="subcellular location">
    <subcellularLocation>
        <location evidence="5">Secreted</location>
    </subcellularLocation>
    <subcellularLocation>
        <location evidence="5">Bacterial flagellum</location>
    </subcellularLocation>
</comment>
<dbReference type="EMBL" id="JADWOX010000001">
    <property type="protein sequence ID" value="MBI1682176.1"/>
    <property type="molecule type" value="Genomic_DNA"/>
</dbReference>
<organism evidence="8 9">
    <name type="scientific">Caulobacter hibisci</name>
    <dbReference type="NCBI Taxonomy" id="2035993"/>
    <lineage>
        <taxon>Bacteria</taxon>
        <taxon>Pseudomonadati</taxon>
        <taxon>Pseudomonadota</taxon>
        <taxon>Alphaproteobacteria</taxon>
        <taxon>Caulobacterales</taxon>
        <taxon>Caulobacteraceae</taxon>
        <taxon>Caulobacter</taxon>
    </lineage>
</organism>
<feature type="domain" description="Flagellar hook-associated protein 2 C-terminal" evidence="7">
    <location>
        <begin position="241"/>
        <end position="538"/>
    </location>
</feature>
<dbReference type="Pfam" id="PF02465">
    <property type="entry name" value="FliD_N"/>
    <property type="match status" value="1"/>
</dbReference>
<dbReference type="Proteomes" id="UP000639859">
    <property type="component" value="Unassembled WGS sequence"/>
</dbReference>
<keyword evidence="5" id="KW-0964">Secreted</keyword>
<dbReference type="InterPro" id="IPR003481">
    <property type="entry name" value="FliD_N"/>
</dbReference>